<name>A0A1S2MZY9_9MICC</name>
<protein>
    <recommendedName>
        <fullName evidence="3">Phosphotyrosine protein phosphatase I domain-containing protein</fullName>
    </recommendedName>
</protein>
<dbReference type="Proteomes" id="UP000179540">
    <property type="component" value="Unassembled WGS sequence"/>
</dbReference>
<organism evidence="1 2">
    <name type="scientific">Rothia kristinae</name>
    <dbReference type="NCBI Taxonomy" id="37923"/>
    <lineage>
        <taxon>Bacteria</taxon>
        <taxon>Bacillati</taxon>
        <taxon>Actinomycetota</taxon>
        <taxon>Actinomycetes</taxon>
        <taxon>Micrococcales</taxon>
        <taxon>Micrococcaceae</taxon>
        <taxon>Rothia</taxon>
    </lineage>
</organism>
<proteinExistence type="predicted"/>
<evidence type="ECO:0000313" key="1">
    <source>
        <dbReference type="EMBL" id="OIJ35979.1"/>
    </source>
</evidence>
<dbReference type="STRING" id="37923.BK826_04555"/>
<comment type="caution">
    <text evidence="1">The sequence shown here is derived from an EMBL/GenBank/DDBJ whole genome shotgun (WGS) entry which is preliminary data.</text>
</comment>
<dbReference type="AlphaFoldDB" id="A0A1S2MZY9"/>
<evidence type="ECO:0008006" key="3">
    <source>
        <dbReference type="Google" id="ProtNLM"/>
    </source>
</evidence>
<evidence type="ECO:0000313" key="2">
    <source>
        <dbReference type="Proteomes" id="UP000179540"/>
    </source>
</evidence>
<accession>A0A1S2MZY9</accession>
<reference evidence="1 2" key="1">
    <citation type="submission" date="2016-10" db="EMBL/GenBank/DDBJ databases">
        <title>Draft genome sequence of strain LCT isolated from the Shenzhou X spacecraft of China.</title>
        <authorList>
            <person name="Huang B."/>
        </authorList>
    </citation>
    <scope>NUCLEOTIDE SEQUENCE [LARGE SCALE GENOMIC DNA]</scope>
    <source>
        <strain evidence="1 2">LCT-H5</strain>
    </source>
</reference>
<dbReference type="EMBL" id="MODZ01000005">
    <property type="protein sequence ID" value="OIJ35979.1"/>
    <property type="molecule type" value="Genomic_DNA"/>
</dbReference>
<dbReference type="Gene3D" id="3.40.50.2300">
    <property type="match status" value="1"/>
</dbReference>
<gene>
    <name evidence="1" type="ORF">BK826_04555</name>
</gene>
<sequence>MLCHRNSHEGLATGEALAVCAIQPFDHATLLATDTAQTSAAVSTTRCGDTCPIFPGKRYEDWQLNNPAGLELDAVHPIHNEIGSRIRDLITELT</sequence>